<reference evidence="1" key="3">
    <citation type="submission" date="2025-09" db="UniProtKB">
        <authorList>
            <consortium name="Ensembl"/>
        </authorList>
    </citation>
    <scope>IDENTIFICATION</scope>
    <source>
        <strain evidence="1">Isolate ISIS603380</strain>
    </source>
</reference>
<accession>G3TFP8</accession>
<proteinExistence type="predicted"/>
<sequence>AGCWELVNPWCSLVTLTAHLRQRSSVPTDATLTLLAEDGHLVSLGQGLEEGLSQSATGSSLLRKCETYVLVRILSKEGRVGFLPAISPYWRTWTTRVQSWQ</sequence>
<dbReference type="Pfam" id="PF15874">
    <property type="entry name" value="Il2rg"/>
    <property type="match status" value="1"/>
</dbReference>
<dbReference type="PANTHER" id="PTHR33887:SF1">
    <property type="entry name" value="GENE 867-RELATED"/>
    <property type="match status" value="1"/>
</dbReference>
<organism evidence="1 2">
    <name type="scientific">Loxodonta africana</name>
    <name type="common">African elephant</name>
    <dbReference type="NCBI Taxonomy" id="9785"/>
    <lineage>
        <taxon>Eukaryota</taxon>
        <taxon>Metazoa</taxon>
        <taxon>Chordata</taxon>
        <taxon>Craniata</taxon>
        <taxon>Vertebrata</taxon>
        <taxon>Euteleostomi</taxon>
        <taxon>Mammalia</taxon>
        <taxon>Eutheria</taxon>
        <taxon>Afrotheria</taxon>
        <taxon>Proboscidea</taxon>
        <taxon>Elephantidae</taxon>
        <taxon>Loxodonta</taxon>
    </lineage>
</organism>
<dbReference type="PANTHER" id="PTHR33887">
    <property type="entry name" value="PB1 DOMAIN-CONTAINING PROTEIN"/>
    <property type="match status" value="1"/>
</dbReference>
<reference evidence="1" key="2">
    <citation type="submission" date="2025-08" db="UniProtKB">
        <authorList>
            <consortium name="Ensembl"/>
        </authorList>
    </citation>
    <scope>IDENTIFICATION</scope>
    <source>
        <strain evidence="1">Isolate ISIS603380</strain>
    </source>
</reference>
<dbReference type="GeneTree" id="ENSGT00390000015147"/>
<dbReference type="Proteomes" id="UP000007646">
    <property type="component" value="Unassembled WGS sequence"/>
</dbReference>
<dbReference type="FunCoup" id="G3TFP8">
    <property type="interactions" value="1"/>
</dbReference>
<name>G3TFP8_LOXAF</name>
<dbReference type="OMA" id="RTWMTSV"/>
<keyword evidence="2" id="KW-1185">Reference proteome</keyword>
<dbReference type="InterPro" id="IPR039471">
    <property type="entry name" value="CXorf65-like"/>
</dbReference>
<dbReference type="InParanoid" id="G3TFP8"/>
<evidence type="ECO:0000313" key="1">
    <source>
        <dbReference type="Ensembl" id="ENSLAFP00000013173.3"/>
    </source>
</evidence>
<protein>
    <submittedName>
        <fullName evidence="1">Uncharacterized protein</fullName>
    </submittedName>
</protein>
<dbReference type="HOGENOM" id="CLU_2298053_0_0_1"/>
<dbReference type="AlphaFoldDB" id="G3TFP8"/>
<dbReference type="eggNOG" id="ENOG502S8RG">
    <property type="taxonomic scope" value="Eukaryota"/>
</dbReference>
<dbReference type="Ensembl" id="ENSLAFT00000015706.3">
    <property type="protein sequence ID" value="ENSLAFP00000013173.3"/>
    <property type="gene ID" value="ENSLAFG00000015708.3"/>
</dbReference>
<reference evidence="1 2" key="1">
    <citation type="submission" date="2009-06" db="EMBL/GenBank/DDBJ databases">
        <title>The Genome Sequence of Loxodonta africana (African elephant).</title>
        <authorList>
            <person name="Di Palma F."/>
            <person name="Heiman D."/>
            <person name="Young S."/>
            <person name="Johnson J."/>
            <person name="Lander E.S."/>
            <person name="Lindblad-Toh K."/>
        </authorList>
    </citation>
    <scope>NUCLEOTIDE SEQUENCE [LARGE SCALE GENOMIC DNA]</scope>
    <source>
        <strain evidence="1 2">Isolate ISIS603380</strain>
    </source>
</reference>
<evidence type="ECO:0000313" key="2">
    <source>
        <dbReference type="Proteomes" id="UP000007646"/>
    </source>
</evidence>